<dbReference type="Pfam" id="PF05685">
    <property type="entry name" value="Uma2"/>
    <property type="match status" value="1"/>
</dbReference>
<evidence type="ECO:0000313" key="3">
    <source>
        <dbReference type="Proteomes" id="UP000229681"/>
    </source>
</evidence>
<dbReference type="InterPro" id="IPR012296">
    <property type="entry name" value="Nuclease_put_TT1808"/>
</dbReference>
<dbReference type="CDD" id="cd06260">
    <property type="entry name" value="DUF820-like"/>
    <property type="match status" value="1"/>
</dbReference>
<dbReference type="EMBL" id="PGTM01000008">
    <property type="protein sequence ID" value="PJF37265.1"/>
    <property type="molecule type" value="Genomic_DNA"/>
</dbReference>
<dbReference type="PANTHER" id="PTHR36558:SF1">
    <property type="entry name" value="RESTRICTION ENDONUCLEASE DOMAIN-CONTAINING PROTEIN-RELATED"/>
    <property type="match status" value="1"/>
</dbReference>
<dbReference type="AlphaFoldDB" id="A0A2M8PI91"/>
<feature type="domain" description="Putative restriction endonuclease" evidence="1">
    <location>
        <begin position="14"/>
        <end position="166"/>
    </location>
</feature>
<dbReference type="Gene3D" id="3.90.1570.10">
    <property type="entry name" value="tt1808, chain A"/>
    <property type="match status" value="1"/>
</dbReference>
<protein>
    <recommendedName>
        <fullName evidence="1">Putative restriction endonuclease domain-containing protein</fullName>
    </recommendedName>
</protein>
<evidence type="ECO:0000313" key="2">
    <source>
        <dbReference type="EMBL" id="PJF37265.1"/>
    </source>
</evidence>
<dbReference type="Proteomes" id="UP000229681">
    <property type="component" value="Unassembled WGS sequence"/>
</dbReference>
<reference evidence="2 3" key="1">
    <citation type="submission" date="2017-11" db="EMBL/GenBank/DDBJ databases">
        <title>Evolution of Phototrophy in the Chloroflexi Phylum Driven by Horizontal Gene Transfer.</title>
        <authorList>
            <person name="Ward L.M."/>
            <person name="Hemp J."/>
            <person name="Shih P.M."/>
            <person name="Mcglynn S.E."/>
            <person name="Fischer W."/>
        </authorList>
    </citation>
    <scope>NUCLEOTIDE SEQUENCE [LARGE SCALE GENOMIC DNA]</scope>
    <source>
        <strain evidence="2">JP3_13</strain>
    </source>
</reference>
<proteinExistence type="predicted"/>
<accession>A0A2M8PI91</accession>
<evidence type="ECO:0000259" key="1">
    <source>
        <dbReference type="Pfam" id="PF05685"/>
    </source>
</evidence>
<organism evidence="2 3">
    <name type="scientific">Candidatus Thermofonsia Clade 1 bacterium</name>
    <dbReference type="NCBI Taxonomy" id="2364210"/>
    <lineage>
        <taxon>Bacteria</taxon>
        <taxon>Bacillati</taxon>
        <taxon>Chloroflexota</taxon>
        <taxon>Candidatus Thermofontia</taxon>
        <taxon>Candidatus Thermofonsia Clade 1</taxon>
    </lineage>
</organism>
<gene>
    <name evidence="2" type="ORF">CUN49_01270</name>
</gene>
<dbReference type="InterPro" id="IPR011335">
    <property type="entry name" value="Restrct_endonuc-II-like"/>
</dbReference>
<dbReference type="InterPro" id="IPR008538">
    <property type="entry name" value="Uma2"/>
</dbReference>
<dbReference type="PANTHER" id="PTHR36558">
    <property type="entry name" value="GLR1098 PROTEIN"/>
    <property type="match status" value="1"/>
</dbReference>
<name>A0A2M8PI91_9CHLR</name>
<dbReference type="SUPFAM" id="SSF52980">
    <property type="entry name" value="Restriction endonuclease-like"/>
    <property type="match status" value="1"/>
</dbReference>
<sequence length="193" mass="21733">MSALRMHPHCWTEAEYLAFERASDAKHEYFDGQIYDMVGASFRHNLIAANAHFALRSALDKHPCLVLQSDLRVKLLGAYVYPDITVVCGTPQLAEQDTLLNPTLIVEVLSPSTEAHDRGLKWQRYQRLESLQDYLLIAQEAPKVEHFTRRGARQWLLNIYEGLDAVIALANYAANVPLAAIYANVTFAESDSS</sequence>
<comment type="caution">
    <text evidence="2">The sequence shown here is derived from an EMBL/GenBank/DDBJ whole genome shotgun (WGS) entry which is preliminary data.</text>
</comment>